<proteinExistence type="inferred from homology"/>
<dbReference type="Proteomes" id="UP001154282">
    <property type="component" value="Unassembled WGS sequence"/>
</dbReference>
<dbReference type="InterPro" id="IPR005874">
    <property type="entry name" value="SUI1_euk"/>
</dbReference>
<evidence type="ECO:0000256" key="4">
    <source>
        <dbReference type="ARBA" id="ARBA00022917"/>
    </source>
</evidence>
<keyword evidence="4" id="KW-0648">Protein biosynthesis</keyword>
<protein>
    <recommendedName>
        <fullName evidence="5">SUI1 domain-containing protein</fullName>
    </recommendedName>
</protein>
<dbReference type="GO" id="GO:0006417">
    <property type="term" value="P:regulation of translation"/>
    <property type="evidence" value="ECO:0007669"/>
    <property type="project" value="UniProtKB-KW"/>
</dbReference>
<dbReference type="PANTHER" id="PTHR10388">
    <property type="entry name" value="EUKARYOTIC TRANSLATION INITIATION FACTOR SUI1"/>
    <property type="match status" value="1"/>
</dbReference>
<dbReference type="EMBL" id="CAMGYJ010000002">
    <property type="protein sequence ID" value="CAI0379815.1"/>
    <property type="molecule type" value="Genomic_DNA"/>
</dbReference>
<dbReference type="SUPFAM" id="SSF55159">
    <property type="entry name" value="eIF1-like"/>
    <property type="match status" value="1"/>
</dbReference>
<feature type="domain" description="SUI1" evidence="5">
    <location>
        <begin position="28"/>
        <end position="98"/>
    </location>
</feature>
<gene>
    <name evidence="6" type="ORF">LITE_LOCUS2414</name>
</gene>
<keyword evidence="3" id="KW-0810">Translation regulation</keyword>
<reference evidence="6" key="1">
    <citation type="submission" date="2022-08" db="EMBL/GenBank/DDBJ databases">
        <authorList>
            <person name="Gutierrez-Valencia J."/>
        </authorList>
    </citation>
    <scope>NUCLEOTIDE SEQUENCE</scope>
</reference>
<evidence type="ECO:0000256" key="1">
    <source>
        <dbReference type="ARBA" id="ARBA00003130"/>
    </source>
</evidence>
<evidence type="ECO:0000256" key="3">
    <source>
        <dbReference type="ARBA" id="ARBA00022845"/>
    </source>
</evidence>
<evidence type="ECO:0000256" key="2">
    <source>
        <dbReference type="ARBA" id="ARBA00005422"/>
    </source>
</evidence>
<dbReference type="PROSITE" id="PS50296">
    <property type="entry name" value="SUI1"/>
    <property type="match status" value="1"/>
</dbReference>
<sequence>MVELDFQIPSAIDPFAEAKDSSGTKAKVHIRVQQRNGKKCLTTVQGLPKDFSYERILKDVKKDFCCNGNVVNDKELGKVIQLQGDQRKNVQAFLLRSNLATKDQIQIHGF</sequence>
<dbReference type="AlphaFoldDB" id="A0AAV0H3F1"/>
<dbReference type="GO" id="GO:0003729">
    <property type="term" value="F:mRNA binding"/>
    <property type="evidence" value="ECO:0007669"/>
    <property type="project" value="UniProtKB-ARBA"/>
</dbReference>
<dbReference type="NCBIfam" id="TIGR01160">
    <property type="entry name" value="SUI1_MOF2"/>
    <property type="match status" value="1"/>
</dbReference>
<dbReference type="CDD" id="cd11566">
    <property type="entry name" value="eIF1_SUI1"/>
    <property type="match status" value="1"/>
</dbReference>
<accession>A0AAV0H3F1</accession>
<dbReference type="InterPro" id="IPR036877">
    <property type="entry name" value="SUI1_dom_sf"/>
</dbReference>
<organism evidence="6 7">
    <name type="scientific">Linum tenue</name>
    <dbReference type="NCBI Taxonomy" id="586396"/>
    <lineage>
        <taxon>Eukaryota</taxon>
        <taxon>Viridiplantae</taxon>
        <taxon>Streptophyta</taxon>
        <taxon>Embryophyta</taxon>
        <taxon>Tracheophyta</taxon>
        <taxon>Spermatophyta</taxon>
        <taxon>Magnoliopsida</taxon>
        <taxon>eudicotyledons</taxon>
        <taxon>Gunneridae</taxon>
        <taxon>Pentapetalae</taxon>
        <taxon>rosids</taxon>
        <taxon>fabids</taxon>
        <taxon>Malpighiales</taxon>
        <taxon>Linaceae</taxon>
        <taxon>Linum</taxon>
    </lineage>
</organism>
<comment type="function">
    <text evidence="1">Probably involved in translation.</text>
</comment>
<comment type="caution">
    <text evidence="6">The sequence shown here is derived from an EMBL/GenBank/DDBJ whole genome shotgun (WGS) entry which is preliminary data.</text>
</comment>
<comment type="similarity">
    <text evidence="2">Belongs to the SUI1 family.</text>
</comment>
<dbReference type="PIRSF" id="PIRSF004499">
    <property type="entry name" value="SUI1_euk"/>
    <property type="match status" value="1"/>
</dbReference>
<dbReference type="FunFam" id="3.30.780.10:FF:000001">
    <property type="entry name" value="Eukaryotic translation initiation factor SUI1"/>
    <property type="match status" value="1"/>
</dbReference>
<keyword evidence="7" id="KW-1185">Reference proteome</keyword>
<dbReference type="GO" id="GO:0003743">
    <property type="term" value="F:translation initiation factor activity"/>
    <property type="evidence" value="ECO:0007669"/>
    <property type="project" value="InterPro"/>
</dbReference>
<dbReference type="Pfam" id="PF01253">
    <property type="entry name" value="SUI1"/>
    <property type="match status" value="1"/>
</dbReference>
<evidence type="ECO:0000313" key="6">
    <source>
        <dbReference type="EMBL" id="CAI0379815.1"/>
    </source>
</evidence>
<dbReference type="InterPro" id="IPR001950">
    <property type="entry name" value="SUI1"/>
</dbReference>
<dbReference type="Gene3D" id="3.30.780.10">
    <property type="entry name" value="SUI1-like domain"/>
    <property type="match status" value="1"/>
</dbReference>
<evidence type="ECO:0000259" key="5">
    <source>
        <dbReference type="PROSITE" id="PS50296"/>
    </source>
</evidence>
<name>A0AAV0H3F1_9ROSI</name>
<evidence type="ECO:0000313" key="7">
    <source>
        <dbReference type="Proteomes" id="UP001154282"/>
    </source>
</evidence>